<dbReference type="AlphaFoldDB" id="A0A0E3WD40"/>
<dbReference type="RefSeq" id="WP_090604349.1">
    <property type="nucleotide sequence ID" value="NZ_CTEE01000001.1"/>
</dbReference>
<dbReference type="SUPFAM" id="SSF54427">
    <property type="entry name" value="NTF2-like"/>
    <property type="match status" value="1"/>
</dbReference>
<proteinExistence type="predicted"/>
<dbReference type="Proteomes" id="UP000199251">
    <property type="component" value="Unassembled WGS sequence"/>
</dbReference>
<accession>A0A0E3WD40</accession>
<sequence length="139" mass="14844">MSQQPNAQIVADFYAALSGADPEAIAAAIDAHFAEDAAIEWPPSLPHGGRIEGSRRLRGLFTGIAKAGNQAGATNLTLVRTIGDGDHVVAWITFEWKNPGSDDAVPNSALEVWSFSEGLVREIRAFYWDSAAITQPQPA</sequence>
<dbReference type="EMBL" id="CTEE01000001">
    <property type="protein sequence ID" value="CQD17841.1"/>
    <property type="molecule type" value="Genomic_DNA"/>
</dbReference>
<dbReference type="STRING" id="141349.BN1232_04029"/>
<feature type="domain" description="SnoaL-like" evidence="1">
    <location>
        <begin position="10"/>
        <end position="122"/>
    </location>
</feature>
<name>A0A0E3WD40_MYCLN</name>
<organism evidence="2 3">
    <name type="scientific">Mycobacterium lentiflavum</name>
    <dbReference type="NCBI Taxonomy" id="141349"/>
    <lineage>
        <taxon>Bacteria</taxon>
        <taxon>Bacillati</taxon>
        <taxon>Actinomycetota</taxon>
        <taxon>Actinomycetes</taxon>
        <taxon>Mycobacteriales</taxon>
        <taxon>Mycobacteriaceae</taxon>
        <taxon>Mycobacterium</taxon>
        <taxon>Mycobacterium simiae complex</taxon>
    </lineage>
</organism>
<evidence type="ECO:0000313" key="2">
    <source>
        <dbReference type="EMBL" id="CQD17841.1"/>
    </source>
</evidence>
<dbReference type="InterPro" id="IPR037401">
    <property type="entry name" value="SnoaL-like"/>
</dbReference>
<dbReference type="InterPro" id="IPR032710">
    <property type="entry name" value="NTF2-like_dom_sf"/>
</dbReference>
<dbReference type="Pfam" id="PF12680">
    <property type="entry name" value="SnoaL_2"/>
    <property type="match status" value="1"/>
</dbReference>
<evidence type="ECO:0000313" key="3">
    <source>
        <dbReference type="Proteomes" id="UP000199251"/>
    </source>
</evidence>
<protein>
    <submittedName>
        <fullName evidence="2">SnoaL-like domain protein</fullName>
    </submittedName>
</protein>
<dbReference type="OrthoDB" id="3574881at2"/>
<dbReference type="Gene3D" id="3.10.450.50">
    <property type="match status" value="1"/>
</dbReference>
<evidence type="ECO:0000259" key="1">
    <source>
        <dbReference type="Pfam" id="PF12680"/>
    </source>
</evidence>
<reference evidence="2 3" key="1">
    <citation type="submission" date="2015-03" db="EMBL/GenBank/DDBJ databases">
        <authorList>
            <person name="Urmite Genomes"/>
        </authorList>
    </citation>
    <scope>NUCLEOTIDE SEQUENCE [LARGE SCALE GENOMIC DNA]</scope>
    <source>
        <strain evidence="2 3">CSUR P1491</strain>
    </source>
</reference>
<gene>
    <name evidence="2" type="ORF">BN1232_04029</name>
</gene>